<reference evidence="5" key="1">
    <citation type="submission" date="2017-03" db="EMBL/GenBank/DDBJ databases">
        <authorList>
            <person name="Safronova V.I."/>
            <person name="Sazanova A.L."/>
            <person name="Chirak E.R."/>
        </authorList>
    </citation>
    <scope>NUCLEOTIDE SEQUENCE [LARGE SCALE GENOMIC DNA]</scope>
    <source>
        <strain evidence="5">Ach-343</strain>
    </source>
</reference>
<dbReference type="GO" id="GO:0070403">
    <property type="term" value="F:NAD+ binding"/>
    <property type="evidence" value="ECO:0007669"/>
    <property type="project" value="InterPro"/>
</dbReference>
<dbReference type="PANTHER" id="PTHR48075:SF5">
    <property type="entry name" value="3-HYDROXYBUTYRYL-COA DEHYDROGENASE"/>
    <property type="match status" value="1"/>
</dbReference>
<sequence>MAGSKQISQVAIIGTGVIGASWAAQFLAKGLDVVATDIAPNAEASLRRFVEAAWPALDRLGLAPGASPMRLTFSADMAEAVKGADLVQENGPERIDFKKKLYGQLDELLPSDVIIASSSSGLTMSEIQSGCPNHPERCVIAHPFNPPHLVPLVEIVGGAKTSEETIRRASEFYTGLGKKTVRLHKEVPGHVANRLQAALAREVYWLVGEGVVSVADADTAVSWGPGLRWGIMGQVLLNHLGGGQGGMEHFLQQFTGPMSAWWKVLGSPELTPELQKKLVDGVHAEVGSRSIDDLAAERDEVLLGLLELRNKADAEAARSSKANRVA</sequence>
<dbReference type="Pfam" id="PF02737">
    <property type="entry name" value="3HCDH_N"/>
    <property type="match status" value="1"/>
</dbReference>
<dbReference type="InterPro" id="IPR006176">
    <property type="entry name" value="3-OHacyl-CoA_DH_NAD-bd"/>
</dbReference>
<dbReference type="InterPro" id="IPR013328">
    <property type="entry name" value="6PGD_dom2"/>
</dbReference>
<dbReference type="Gene3D" id="3.40.50.720">
    <property type="entry name" value="NAD(P)-binding Rossmann-like Domain"/>
    <property type="match status" value="1"/>
</dbReference>
<feature type="domain" description="3-hydroxyacyl-CoA dehydrogenase NAD binding" evidence="3">
    <location>
        <begin position="9"/>
        <end position="186"/>
    </location>
</feature>
<organism evidence="4 5">
    <name type="scientific">Mesorhizobium kowhaii</name>
    <dbReference type="NCBI Taxonomy" id="1300272"/>
    <lineage>
        <taxon>Bacteria</taxon>
        <taxon>Pseudomonadati</taxon>
        <taxon>Pseudomonadota</taxon>
        <taxon>Alphaproteobacteria</taxon>
        <taxon>Hyphomicrobiales</taxon>
        <taxon>Phyllobacteriaceae</taxon>
        <taxon>Mesorhizobium</taxon>
    </lineage>
</organism>
<keyword evidence="5" id="KW-1185">Reference proteome</keyword>
<evidence type="ECO:0000256" key="1">
    <source>
        <dbReference type="ARBA" id="ARBA00023002"/>
    </source>
</evidence>
<evidence type="ECO:0000313" key="5">
    <source>
        <dbReference type="Proteomes" id="UP000248616"/>
    </source>
</evidence>
<dbReference type="InterPro" id="IPR008927">
    <property type="entry name" value="6-PGluconate_DH-like_C_sf"/>
</dbReference>
<gene>
    <name evidence="4" type="ORF">B5V02_27895</name>
</gene>
<dbReference type="SUPFAM" id="SSF48179">
    <property type="entry name" value="6-phosphogluconate dehydrogenase C-terminal domain-like"/>
    <property type="match status" value="1"/>
</dbReference>
<dbReference type="GO" id="GO:0006631">
    <property type="term" value="P:fatty acid metabolic process"/>
    <property type="evidence" value="ECO:0007669"/>
    <property type="project" value="InterPro"/>
</dbReference>
<feature type="domain" description="3-hydroxyacyl-CoA dehydrogenase C-terminal" evidence="2">
    <location>
        <begin position="189"/>
        <end position="265"/>
    </location>
</feature>
<evidence type="ECO:0000313" key="4">
    <source>
        <dbReference type="EMBL" id="PZV34929.1"/>
    </source>
</evidence>
<dbReference type="Pfam" id="PF00725">
    <property type="entry name" value="3HCDH"/>
    <property type="match status" value="1"/>
</dbReference>
<name>A0A2W7CMC3_9HYPH</name>
<evidence type="ECO:0000259" key="2">
    <source>
        <dbReference type="Pfam" id="PF00725"/>
    </source>
</evidence>
<dbReference type="InterPro" id="IPR006108">
    <property type="entry name" value="3HC_DH_C"/>
</dbReference>
<dbReference type="InterPro" id="IPR036291">
    <property type="entry name" value="NAD(P)-bd_dom_sf"/>
</dbReference>
<dbReference type="Proteomes" id="UP000248616">
    <property type="component" value="Unassembled WGS sequence"/>
</dbReference>
<proteinExistence type="predicted"/>
<comment type="caution">
    <text evidence="4">The sequence shown here is derived from an EMBL/GenBank/DDBJ whole genome shotgun (WGS) entry which is preliminary data.</text>
</comment>
<dbReference type="GO" id="GO:0016616">
    <property type="term" value="F:oxidoreductase activity, acting on the CH-OH group of donors, NAD or NADP as acceptor"/>
    <property type="evidence" value="ECO:0007669"/>
    <property type="project" value="InterPro"/>
</dbReference>
<evidence type="ECO:0000259" key="3">
    <source>
        <dbReference type="Pfam" id="PF02737"/>
    </source>
</evidence>
<protein>
    <submittedName>
        <fullName evidence="4">3-hydroxyacyl-CoA dehydrogenase</fullName>
    </submittedName>
</protein>
<accession>A0A2W7CMC3</accession>
<dbReference type="PANTHER" id="PTHR48075">
    <property type="entry name" value="3-HYDROXYACYL-COA DEHYDROGENASE FAMILY PROTEIN"/>
    <property type="match status" value="1"/>
</dbReference>
<dbReference type="SUPFAM" id="SSF51735">
    <property type="entry name" value="NAD(P)-binding Rossmann-fold domains"/>
    <property type="match status" value="1"/>
</dbReference>
<dbReference type="EMBL" id="MZXV01000062">
    <property type="protein sequence ID" value="PZV34929.1"/>
    <property type="molecule type" value="Genomic_DNA"/>
</dbReference>
<dbReference type="Gene3D" id="1.10.1040.10">
    <property type="entry name" value="N-(1-d-carboxylethyl)-l-norvaline Dehydrogenase, domain 2"/>
    <property type="match status" value="1"/>
</dbReference>
<dbReference type="OrthoDB" id="9803287at2"/>
<dbReference type="AlphaFoldDB" id="A0A2W7CMC3"/>
<dbReference type="RefSeq" id="WP_111547313.1">
    <property type="nucleotide sequence ID" value="NZ_MZXV01000062.1"/>
</dbReference>
<keyword evidence="1" id="KW-0560">Oxidoreductase</keyword>